<evidence type="ECO:0000259" key="8">
    <source>
        <dbReference type="PROSITE" id="PS50110"/>
    </source>
</evidence>
<dbReference type="Gene3D" id="1.10.10.10">
    <property type="entry name" value="Winged helix-like DNA-binding domain superfamily/Winged helix DNA-binding domain"/>
    <property type="match status" value="1"/>
</dbReference>
<evidence type="ECO:0000256" key="2">
    <source>
        <dbReference type="ARBA" id="ARBA00023012"/>
    </source>
</evidence>
<evidence type="ECO:0000256" key="5">
    <source>
        <dbReference type="ARBA" id="ARBA00023163"/>
    </source>
</evidence>
<proteinExistence type="predicted"/>
<feature type="DNA-binding region" description="OmpR/PhoB-type" evidence="7">
    <location>
        <begin position="132"/>
        <end position="229"/>
    </location>
</feature>
<gene>
    <name evidence="10" type="ORF">HIV01_005185</name>
</gene>
<evidence type="ECO:0000256" key="6">
    <source>
        <dbReference type="PROSITE-ProRule" id="PRU00169"/>
    </source>
</evidence>
<dbReference type="PANTHER" id="PTHR48111:SF22">
    <property type="entry name" value="REGULATOR OF RPOS"/>
    <property type="match status" value="1"/>
</dbReference>
<keyword evidence="3" id="KW-0805">Transcription regulation</keyword>
<dbReference type="CDD" id="cd17574">
    <property type="entry name" value="REC_OmpR"/>
    <property type="match status" value="1"/>
</dbReference>
<dbReference type="Proteomes" id="UP000663400">
    <property type="component" value="Chromosome"/>
</dbReference>
<evidence type="ECO:0000313" key="11">
    <source>
        <dbReference type="Proteomes" id="UP000663400"/>
    </source>
</evidence>
<dbReference type="Pfam" id="PF00072">
    <property type="entry name" value="Response_reg"/>
    <property type="match status" value="1"/>
</dbReference>
<dbReference type="InterPro" id="IPR001867">
    <property type="entry name" value="OmpR/PhoB-type_DNA-bd"/>
</dbReference>
<evidence type="ECO:0000313" key="10">
    <source>
        <dbReference type="EMBL" id="QSX75905.1"/>
    </source>
</evidence>
<dbReference type="InterPro" id="IPR001789">
    <property type="entry name" value="Sig_transdc_resp-reg_receiver"/>
</dbReference>
<protein>
    <submittedName>
        <fullName evidence="10">Response regulator transcription factor</fullName>
    </submittedName>
</protein>
<dbReference type="SMART" id="SM00862">
    <property type="entry name" value="Trans_reg_C"/>
    <property type="match status" value="1"/>
</dbReference>
<organism evidence="10 11">
    <name type="scientific">Lysobacter arenosi</name>
    <dbReference type="NCBI Taxonomy" id="2795387"/>
    <lineage>
        <taxon>Bacteria</taxon>
        <taxon>Pseudomonadati</taxon>
        <taxon>Pseudomonadota</taxon>
        <taxon>Gammaproteobacteria</taxon>
        <taxon>Lysobacterales</taxon>
        <taxon>Lysobacteraceae</taxon>
        <taxon>Lysobacter</taxon>
    </lineage>
</organism>
<dbReference type="PROSITE" id="PS50110">
    <property type="entry name" value="RESPONSE_REGULATORY"/>
    <property type="match status" value="1"/>
</dbReference>
<dbReference type="Pfam" id="PF00486">
    <property type="entry name" value="Trans_reg_C"/>
    <property type="match status" value="1"/>
</dbReference>
<evidence type="ECO:0000256" key="7">
    <source>
        <dbReference type="PROSITE-ProRule" id="PRU01091"/>
    </source>
</evidence>
<dbReference type="Gene3D" id="6.10.250.690">
    <property type="match status" value="1"/>
</dbReference>
<feature type="domain" description="OmpR/PhoB-type" evidence="9">
    <location>
        <begin position="132"/>
        <end position="229"/>
    </location>
</feature>
<feature type="modified residue" description="4-aspartylphosphate" evidence="6">
    <location>
        <position position="57"/>
    </location>
</feature>
<keyword evidence="2" id="KW-0902">Two-component regulatory system</keyword>
<dbReference type="InterPro" id="IPR039420">
    <property type="entry name" value="WalR-like"/>
</dbReference>
<feature type="domain" description="Response regulatory" evidence="8">
    <location>
        <begin position="8"/>
        <end position="123"/>
    </location>
</feature>
<dbReference type="PANTHER" id="PTHR48111">
    <property type="entry name" value="REGULATOR OF RPOS"/>
    <property type="match status" value="1"/>
</dbReference>
<evidence type="ECO:0000256" key="3">
    <source>
        <dbReference type="ARBA" id="ARBA00023015"/>
    </source>
</evidence>
<reference evidence="10 11" key="1">
    <citation type="submission" date="2021-02" db="EMBL/GenBank/DDBJ databases">
        <title>Lysobacter arenosi sp. nov., isolated from soil of gangwondo yeongwol, south Korea.</title>
        <authorList>
            <person name="Kim K.R."/>
            <person name="Kim K.H."/>
            <person name="Jeon C.O."/>
        </authorList>
    </citation>
    <scope>NUCLEOTIDE SEQUENCE [LARGE SCALE GENOMIC DNA]</scope>
    <source>
        <strain evidence="10 11">R7</strain>
    </source>
</reference>
<evidence type="ECO:0000256" key="4">
    <source>
        <dbReference type="ARBA" id="ARBA00023125"/>
    </source>
</evidence>
<evidence type="ECO:0000256" key="1">
    <source>
        <dbReference type="ARBA" id="ARBA00022553"/>
    </source>
</evidence>
<dbReference type="PROSITE" id="PS51755">
    <property type="entry name" value="OMPR_PHOB"/>
    <property type="match status" value="1"/>
</dbReference>
<dbReference type="Gene3D" id="3.40.50.2300">
    <property type="match status" value="1"/>
</dbReference>
<dbReference type="CDD" id="cd00383">
    <property type="entry name" value="trans_reg_C"/>
    <property type="match status" value="1"/>
</dbReference>
<sequence>MRINEGCLILVVEDHPAIAELIGECLELGGYEVDFARDGVEALRLLGEVNYDLVILDRSLPRLDGIDVCRRIGEKQGKAPPILMLTAHDALEDKLSGLDAGADDYLTKPFAAEELRARVAALLKRSRREVAGTVLQVADLVLDVETMQVSRGGQEVHMTPTALRILTILMRHAPRVVSREEIVRAVWMGEEPESDSLRSHIYQVRRAIDSESERPLLHTMLTAGYKIADLGRSASNESAELDSSADARASAG</sequence>
<dbReference type="SUPFAM" id="SSF52172">
    <property type="entry name" value="CheY-like"/>
    <property type="match status" value="1"/>
</dbReference>
<keyword evidence="5" id="KW-0804">Transcription</keyword>
<keyword evidence="4 7" id="KW-0238">DNA-binding</keyword>
<dbReference type="SMART" id="SM00448">
    <property type="entry name" value="REC"/>
    <property type="match status" value="1"/>
</dbReference>
<keyword evidence="11" id="KW-1185">Reference proteome</keyword>
<dbReference type="EMBL" id="CP071517">
    <property type="protein sequence ID" value="QSX75905.1"/>
    <property type="molecule type" value="Genomic_DNA"/>
</dbReference>
<name>A0ABX7RCM6_9GAMM</name>
<dbReference type="RefSeq" id="WP_200605265.1">
    <property type="nucleotide sequence ID" value="NZ_CP071517.1"/>
</dbReference>
<accession>A0ABX7RCM6</accession>
<keyword evidence="1 6" id="KW-0597">Phosphoprotein</keyword>
<dbReference type="InterPro" id="IPR036388">
    <property type="entry name" value="WH-like_DNA-bd_sf"/>
</dbReference>
<evidence type="ECO:0000259" key="9">
    <source>
        <dbReference type="PROSITE" id="PS51755"/>
    </source>
</evidence>
<dbReference type="InterPro" id="IPR011006">
    <property type="entry name" value="CheY-like_superfamily"/>
</dbReference>